<dbReference type="InterPro" id="IPR035923">
    <property type="entry name" value="TT1751-like_sf"/>
</dbReference>
<evidence type="ECO:0000313" key="2">
    <source>
        <dbReference type="Proteomes" id="UP001501442"/>
    </source>
</evidence>
<sequence length="166" mass="17870">MASEYALRIPLERHVINTERPFAAVVEEIREHLGRSEPGDGHGLVLMSDGLRVRRANGTPVPARLVGLGELDVGLGPAGRPEAGRMLRLLVDMPAATGELVRFLPDAGVSCPATILVRETGDGGARLVYDSVASSVSIYQEEESLSVARRLDTEVLALLRHVADRE</sequence>
<evidence type="ECO:0008006" key="3">
    <source>
        <dbReference type="Google" id="ProtNLM"/>
    </source>
</evidence>
<evidence type="ECO:0000313" key="1">
    <source>
        <dbReference type="EMBL" id="GAA4631466.1"/>
    </source>
</evidence>
<reference evidence="2" key="1">
    <citation type="journal article" date="2019" name="Int. J. Syst. Evol. Microbiol.">
        <title>The Global Catalogue of Microorganisms (GCM) 10K type strain sequencing project: providing services to taxonomists for standard genome sequencing and annotation.</title>
        <authorList>
            <consortium name="The Broad Institute Genomics Platform"/>
            <consortium name="The Broad Institute Genome Sequencing Center for Infectious Disease"/>
            <person name="Wu L."/>
            <person name="Ma J."/>
        </authorList>
    </citation>
    <scope>NUCLEOTIDE SEQUENCE [LARGE SCALE GENOMIC DNA]</scope>
    <source>
        <strain evidence="2">JCM 17939</strain>
    </source>
</reference>
<protein>
    <recommendedName>
        <fullName evidence="3">DUF302 domain-containing protein</fullName>
    </recommendedName>
</protein>
<dbReference type="Proteomes" id="UP001501442">
    <property type="component" value="Unassembled WGS sequence"/>
</dbReference>
<organism evidence="1 2">
    <name type="scientific">Actinoallomurus vinaceus</name>
    <dbReference type="NCBI Taxonomy" id="1080074"/>
    <lineage>
        <taxon>Bacteria</taxon>
        <taxon>Bacillati</taxon>
        <taxon>Actinomycetota</taxon>
        <taxon>Actinomycetes</taxon>
        <taxon>Streptosporangiales</taxon>
        <taxon>Thermomonosporaceae</taxon>
        <taxon>Actinoallomurus</taxon>
    </lineage>
</organism>
<name>A0ABP8UHH0_9ACTN</name>
<keyword evidence="2" id="KW-1185">Reference proteome</keyword>
<dbReference type="RefSeq" id="WP_345434817.1">
    <property type="nucleotide sequence ID" value="NZ_BAABHK010000009.1"/>
</dbReference>
<dbReference type="EMBL" id="BAABHK010000009">
    <property type="protein sequence ID" value="GAA4631466.1"/>
    <property type="molecule type" value="Genomic_DNA"/>
</dbReference>
<proteinExistence type="predicted"/>
<accession>A0ABP8UHH0</accession>
<gene>
    <name evidence="1" type="ORF">GCM10023196_060990</name>
</gene>
<dbReference type="SUPFAM" id="SSF103247">
    <property type="entry name" value="TT1751-like"/>
    <property type="match status" value="1"/>
</dbReference>
<comment type="caution">
    <text evidence="1">The sequence shown here is derived from an EMBL/GenBank/DDBJ whole genome shotgun (WGS) entry which is preliminary data.</text>
</comment>